<comment type="caution">
    <text evidence="1">The sequence shown here is derived from an EMBL/GenBank/DDBJ whole genome shotgun (WGS) entry which is preliminary data.</text>
</comment>
<proteinExistence type="predicted"/>
<reference evidence="2" key="1">
    <citation type="journal article" date="2023" name="Front. Plant Sci.">
        <title>Chromosomal-level genome assembly of Melastoma candidum provides insights into trichome evolution.</title>
        <authorList>
            <person name="Zhong Y."/>
            <person name="Wu W."/>
            <person name="Sun C."/>
            <person name="Zou P."/>
            <person name="Liu Y."/>
            <person name="Dai S."/>
            <person name="Zhou R."/>
        </authorList>
    </citation>
    <scope>NUCLEOTIDE SEQUENCE [LARGE SCALE GENOMIC DNA]</scope>
</reference>
<sequence>MGRAGRWLKGFLGFNKGRKPADASCDQASHNHSEDDGFDVASFSSFDLQGKDRKRWSFSSRSYKVPGVDRARLSRLEKERAEEKLAEAAAKAADVAVVAARAAVVIVRLMADGGSRRVAVSCGGRESWAALKIQAVFRGFLARKALKALKGIVKLQALIRGYMTRKETAAAVRTMHALARARAAAPSQWPRRSLDKENRLHPGYWHSLRSIERCDVTRSVIHSKRYLSWDRIEGEISTGSPNTVAIDHANPHIRLSKLNWRDVHGRDAYQPSTARGSSLFRGLTSYCDPATPTRSLCRECSAFKKHACLDHPSYMASTQSSQAKLRCASAPKQRPMSEWPRHRTIALREIMAARNSVTGV</sequence>
<evidence type="ECO:0000313" key="1">
    <source>
        <dbReference type="EMBL" id="KAI4387391.1"/>
    </source>
</evidence>
<keyword evidence="2" id="KW-1185">Reference proteome</keyword>
<dbReference type="Proteomes" id="UP001057402">
    <property type="component" value="Chromosome 2"/>
</dbReference>
<gene>
    <name evidence="1" type="ORF">MLD38_005229</name>
</gene>
<organism evidence="1 2">
    <name type="scientific">Melastoma candidum</name>
    <dbReference type="NCBI Taxonomy" id="119954"/>
    <lineage>
        <taxon>Eukaryota</taxon>
        <taxon>Viridiplantae</taxon>
        <taxon>Streptophyta</taxon>
        <taxon>Embryophyta</taxon>
        <taxon>Tracheophyta</taxon>
        <taxon>Spermatophyta</taxon>
        <taxon>Magnoliopsida</taxon>
        <taxon>eudicotyledons</taxon>
        <taxon>Gunneridae</taxon>
        <taxon>Pentapetalae</taxon>
        <taxon>rosids</taxon>
        <taxon>malvids</taxon>
        <taxon>Myrtales</taxon>
        <taxon>Melastomataceae</taxon>
        <taxon>Melastomatoideae</taxon>
        <taxon>Melastomateae</taxon>
        <taxon>Melastoma</taxon>
    </lineage>
</organism>
<dbReference type="EMBL" id="CM042881">
    <property type="protein sequence ID" value="KAI4387391.1"/>
    <property type="molecule type" value="Genomic_DNA"/>
</dbReference>
<evidence type="ECO:0000313" key="2">
    <source>
        <dbReference type="Proteomes" id="UP001057402"/>
    </source>
</evidence>
<accession>A0ACB9S7D9</accession>
<protein>
    <submittedName>
        <fullName evidence="1">Uncharacterized protein</fullName>
    </submittedName>
</protein>
<name>A0ACB9S7D9_9MYRT</name>